<name>A0A0G1H4K8_9BACT</name>
<gene>
    <name evidence="2" type="ORF">UW30_C0001G0051</name>
</gene>
<feature type="compositionally biased region" description="Basic residues" evidence="1">
    <location>
        <begin position="15"/>
        <end position="28"/>
    </location>
</feature>
<evidence type="ECO:0000256" key="1">
    <source>
        <dbReference type="SAM" id="MobiDB-lite"/>
    </source>
</evidence>
<organism evidence="2 3">
    <name type="scientific">Candidatus Giovannonibacteria bacterium GW2011_GWA2_44_13b</name>
    <dbReference type="NCBI Taxonomy" id="1618647"/>
    <lineage>
        <taxon>Bacteria</taxon>
        <taxon>Candidatus Giovannoniibacteriota</taxon>
    </lineage>
</organism>
<comment type="caution">
    <text evidence="2">The sequence shown here is derived from an EMBL/GenBank/DDBJ whole genome shotgun (WGS) entry which is preliminary data.</text>
</comment>
<dbReference type="STRING" id="1618647.UW30_C0001G0051"/>
<dbReference type="Proteomes" id="UP000034736">
    <property type="component" value="Unassembled WGS sequence"/>
</dbReference>
<evidence type="ECO:0000313" key="3">
    <source>
        <dbReference type="Proteomes" id="UP000034736"/>
    </source>
</evidence>
<accession>A0A0G1H4K8</accession>
<dbReference type="AlphaFoldDB" id="A0A0G1H4K8"/>
<protein>
    <submittedName>
        <fullName evidence="2">Uncharacterized protein</fullName>
    </submittedName>
</protein>
<reference evidence="2 3" key="1">
    <citation type="journal article" date="2015" name="Nature">
        <title>rRNA introns, odd ribosomes, and small enigmatic genomes across a large radiation of phyla.</title>
        <authorList>
            <person name="Brown C.T."/>
            <person name="Hug L.A."/>
            <person name="Thomas B.C."/>
            <person name="Sharon I."/>
            <person name="Castelle C.J."/>
            <person name="Singh A."/>
            <person name="Wilkins M.J."/>
            <person name="Williams K.H."/>
            <person name="Banfield J.F."/>
        </authorList>
    </citation>
    <scope>NUCLEOTIDE SEQUENCE [LARGE SCALE GENOMIC DNA]</scope>
</reference>
<evidence type="ECO:0000313" key="2">
    <source>
        <dbReference type="EMBL" id="KKT42326.1"/>
    </source>
</evidence>
<feature type="region of interest" description="Disordered" evidence="1">
    <location>
        <begin position="1"/>
        <end position="28"/>
    </location>
</feature>
<dbReference type="EMBL" id="LCHU01000001">
    <property type="protein sequence ID" value="KKT42326.1"/>
    <property type="molecule type" value="Genomic_DNA"/>
</dbReference>
<sequence>MLTRRDLRQSLGSRTQRRRDTKSGKALKKAIRPRVLLEYLIRKARQEGKF</sequence>
<proteinExistence type="predicted"/>